<name>T1J3R2_STRMM</name>
<organism evidence="3 4">
    <name type="scientific">Strigamia maritima</name>
    <name type="common">European centipede</name>
    <name type="synonym">Geophilus maritimus</name>
    <dbReference type="NCBI Taxonomy" id="126957"/>
    <lineage>
        <taxon>Eukaryota</taxon>
        <taxon>Metazoa</taxon>
        <taxon>Ecdysozoa</taxon>
        <taxon>Arthropoda</taxon>
        <taxon>Myriapoda</taxon>
        <taxon>Chilopoda</taxon>
        <taxon>Pleurostigmophora</taxon>
        <taxon>Geophilomorpha</taxon>
        <taxon>Linotaeniidae</taxon>
        <taxon>Strigamia</taxon>
    </lineage>
</organism>
<dbReference type="EMBL" id="JH431830">
    <property type="status" value="NOT_ANNOTATED_CDS"/>
    <property type="molecule type" value="Genomic_DNA"/>
</dbReference>
<evidence type="ECO:0000256" key="1">
    <source>
        <dbReference type="SAM" id="Phobius"/>
    </source>
</evidence>
<dbReference type="EnsemblMetazoa" id="SMAR008232-RA">
    <property type="protein sequence ID" value="SMAR008232-PA"/>
    <property type="gene ID" value="SMAR008232"/>
</dbReference>
<sequence>MKPTTLYSFVIAALLAANGCRASPLIFGSSAGADAATGSNKLRVSVGFDSNPITNFFNLFQVASDRFQYLLTKLTIDGTRTVNSSVALFVNSMNATFNLVKGATIRTVDDFVVKAGELQTPLESAVSAGWDLVGDLFNQGQFLLALPVTAFTIYLKTILGALMALRFQLDAGMSFGGSFNSTTTP</sequence>
<proteinExistence type="predicted"/>
<evidence type="ECO:0000256" key="2">
    <source>
        <dbReference type="SAM" id="SignalP"/>
    </source>
</evidence>
<reference evidence="3" key="2">
    <citation type="submission" date="2015-02" db="UniProtKB">
        <authorList>
            <consortium name="EnsemblMetazoa"/>
        </authorList>
    </citation>
    <scope>IDENTIFICATION</scope>
</reference>
<keyword evidence="4" id="KW-1185">Reference proteome</keyword>
<keyword evidence="1" id="KW-0812">Transmembrane</keyword>
<dbReference type="HOGENOM" id="CLU_1463097_0_0_1"/>
<dbReference type="AlphaFoldDB" id="T1J3R2"/>
<feature type="chain" id="PRO_5004590268" evidence="2">
    <location>
        <begin position="23"/>
        <end position="185"/>
    </location>
</feature>
<evidence type="ECO:0000313" key="3">
    <source>
        <dbReference type="EnsemblMetazoa" id="SMAR008232-PA"/>
    </source>
</evidence>
<accession>T1J3R2</accession>
<feature type="transmembrane region" description="Helical" evidence="1">
    <location>
        <begin position="142"/>
        <end position="165"/>
    </location>
</feature>
<evidence type="ECO:0000313" key="4">
    <source>
        <dbReference type="Proteomes" id="UP000014500"/>
    </source>
</evidence>
<protein>
    <submittedName>
        <fullName evidence="3">Uncharacterized protein</fullName>
    </submittedName>
</protein>
<reference evidence="4" key="1">
    <citation type="submission" date="2011-05" db="EMBL/GenBank/DDBJ databases">
        <authorList>
            <person name="Richards S.R."/>
            <person name="Qu J."/>
            <person name="Jiang H."/>
            <person name="Jhangiani S.N."/>
            <person name="Agravi P."/>
            <person name="Goodspeed R."/>
            <person name="Gross S."/>
            <person name="Mandapat C."/>
            <person name="Jackson L."/>
            <person name="Mathew T."/>
            <person name="Pu L."/>
            <person name="Thornton R."/>
            <person name="Saada N."/>
            <person name="Wilczek-Boney K.B."/>
            <person name="Lee S."/>
            <person name="Kovar C."/>
            <person name="Wu Y."/>
            <person name="Scherer S.E."/>
            <person name="Worley K.C."/>
            <person name="Muzny D.M."/>
            <person name="Gibbs R."/>
        </authorList>
    </citation>
    <scope>NUCLEOTIDE SEQUENCE</scope>
    <source>
        <strain evidence="4">Brora</strain>
    </source>
</reference>
<dbReference type="Proteomes" id="UP000014500">
    <property type="component" value="Unassembled WGS sequence"/>
</dbReference>
<keyword evidence="2" id="KW-0732">Signal</keyword>
<feature type="signal peptide" evidence="2">
    <location>
        <begin position="1"/>
        <end position="22"/>
    </location>
</feature>
<keyword evidence="1" id="KW-1133">Transmembrane helix</keyword>
<keyword evidence="1" id="KW-0472">Membrane</keyword>